<dbReference type="PROSITE" id="PS51635">
    <property type="entry name" value="PNPLA"/>
    <property type="match status" value="1"/>
</dbReference>
<comment type="caution">
    <text evidence="6">The sequence shown here is derived from an EMBL/GenBank/DDBJ whole genome shotgun (WGS) entry which is preliminary data.</text>
</comment>
<dbReference type="Gene3D" id="3.40.1090.10">
    <property type="entry name" value="Cytosolic phospholipase A2 catalytic domain"/>
    <property type="match status" value="2"/>
</dbReference>
<dbReference type="EMBL" id="BAABHQ010000013">
    <property type="protein sequence ID" value="GAA4885589.1"/>
    <property type="molecule type" value="Genomic_DNA"/>
</dbReference>
<feature type="active site" description="Proton acceptor" evidence="4">
    <location>
        <position position="228"/>
    </location>
</feature>
<feature type="short sequence motif" description="GXSXG" evidence="4">
    <location>
        <begin position="82"/>
        <end position="86"/>
    </location>
</feature>
<reference evidence="7" key="1">
    <citation type="journal article" date="2019" name="Int. J. Syst. Evol. Microbiol.">
        <title>The Global Catalogue of Microorganisms (GCM) 10K type strain sequencing project: providing services to taxonomists for standard genome sequencing and annotation.</title>
        <authorList>
            <consortium name="The Broad Institute Genomics Platform"/>
            <consortium name="The Broad Institute Genome Sequencing Center for Infectious Disease"/>
            <person name="Wu L."/>
            <person name="Ma J."/>
        </authorList>
    </citation>
    <scope>NUCLEOTIDE SEQUENCE [LARGE SCALE GENOMIC DNA]</scope>
    <source>
        <strain evidence="7">JCM 17983</strain>
    </source>
</reference>
<dbReference type="InterPro" id="IPR016035">
    <property type="entry name" value="Acyl_Trfase/lysoPLipase"/>
</dbReference>
<evidence type="ECO:0000256" key="2">
    <source>
        <dbReference type="ARBA" id="ARBA00022963"/>
    </source>
</evidence>
<dbReference type="PANTHER" id="PTHR14226:SF57">
    <property type="entry name" value="BLR7027 PROTEIN"/>
    <property type="match status" value="1"/>
</dbReference>
<keyword evidence="7" id="KW-1185">Reference proteome</keyword>
<name>A0ABP9ETL9_9PSEU</name>
<dbReference type="InterPro" id="IPR050301">
    <property type="entry name" value="NTE"/>
</dbReference>
<organism evidence="6 7">
    <name type="scientific">Actinomycetospora straminea</name>
    <dbReference type="NCBI Taxonomy" id="663607"/>
    <lineage>
        <taxon>Bacteria</taxon>
        <taxon>Bacillati</taxon>
        <taxon>Actinomycetota</taxon>
        <taxon>Actinomycetes</taxon>
        <taxon>Pseudonocardiales</taxon>
        <taxon>Pseudonocardiaceae</taxon>
        <taxon>Actinomycetospora</taxon>
    </lineage>
</organism>
<feature type="short sequence motif" description="GXGXXG" evidence="4">
    <location>
        <begin position="51"/>
        <end position="56"/>
    </location>
</feature>
<feature type="short sequence motif" description="DGA/G" evidence="4">
    <location>
        <begin position="228"/>
        <end position="230"/>
    </location>
</feature>
<dbReference type="PANTHER" id="PTHR14226">
    <property type="entry name" value="NEUROPATHY TARGET ESTERASE/SWISS CHEESE D.MELANOGASTER"/>
    <property type="match status" value="1"/>
</dbReference>
<dbReference type="Proteomes" id="UP001500457">
    <property type="component" value="Unassembled WGS sequence"/>
</dbReference>
<dbReference type="Pfam" id="PF01734">
    <property type="entry name" value="Patatin"/>
    <property type="match status" value="1"/>
</dbReference>
<keyword evidence="2 4" id="KW-0442">Lipid degradation</keyword>
<feature type="active site" description="Nucleophile" evidence="4">
    <location>
        <position position="84"/>
    </location>
</feature>
<dbReference type="InterPro" id="IPR002641">
    <property type="entry name" value="PNPLA_dom"/>
</dbReference>
<proteinExistence type="predicted"/>
<gene>
    <name evidence="6" type="ORF">GCM10023203_42520</name>
</gene>
<evidence type="ECO:0000256" key="3">
    <source>
        <dbReference type="ARBA" id="ARBA00023098"/>
    </source>
</evidence>
<evidence type="ECO:0000313" key="6">
    <source>
        <dbReference type="EMBL" id="GAA4885589.1"/>
    </source>
</evidence>
<evidence type="ECO:0000256" key="1">
    <source>
        <dbReference type="ARBA" id="ARBA00022801"/>
    </source>
</evidence>
<evidence type="ECO:0000313" key="7">
    <source>
        <dbReference type="Proteomes" id="UP001500457"/>
    </source>
</evidence>
<dbReference type="SUPFAM" id="SSF52151">
    <property type="entry name" value="FabD/lysophospholipase-like"/>
    <property type="match status" value="1"/>
</dbReference>
<keyword evidence="3 4" id="KW-0443">Lipid metabolism</keyword>
<evidence type="ECO:0000259" key="5">
    <source>
        <dbReference type="PROSITE" id="PS51635"/>
    </source>
</evidence>
<feature type="domain" description="PNPLA" evidence="5">
    <location>
        <begin position="47"/>
        <end position="241"/>
    </location>
</feature>
<sequence>MTSWCACPRRDPAERSAIRDTARAERAAEVEGGAVTADARTRPTRALVLGGGGLAGIAWEVGVLVGLAEGGVDLGLADRVVGTSAGSVVGTLLTTGVDLAAVHEEHLAGSSGTTGPPANLDMEALGAELVAAMDGARDAGEMRARLGAWALAADTPPEAERLAVIDARLPVKEWPATDLRITAVDARSGDLAVFTRDARVRLVDAVAGSCAVPGVWPPMTVGTWRYIDGGVASVVHVARADDDGFEITGPADRLLVVAPLDPPAGGPFRSVTQEIEHRQEQYPDTTAIAILADETAVAAFGTNVLDPATMPASATAGREQGCARAAEVLRSWA</sequence>
<accession>A0ABP9ETL9</accession>
<evidence type="ECO:0000256" key="4">
    <source>
        <dbReference type="PROSITE-ProRule" id="PRU01161"/>
    </source>
</evidence>
<protein>
    <submittedName>
        <fullName evidence="6">Patatin-like phospholipase family protein</fullName>
    </submittedName>
</protein>
<keyword evidence="1 4" id="KW-0378">Hydrolase</keyword>